<organism evidence="3 4">
    <name type="scientific">Catenulispora subtropica</name>
    <dbReference type="NCBI Taxonomy" id="450798"/>
    <lineage>
        <taxon>Bacteria</taxon>
        <taxon>Bacillati</taxon>
        <taxon>Actinomycetota</taxon>
        <taxon>Actinomycetes</taxon>
        <taxon>Catenulisporales</taxon>
        <taxon>Catenulisporaceae</taxon>
        <taxon>Catenulispora</taxon>
    </lineage>
</organism>
<dbReference type="PANTHER" id="PTHR46268">
    <property type="entry name" value="STRESS RESPONSE PROTEIN NHAX"/>
    <property type="match status" value="1"/>
</dbReference>
<comment type="similarity">
    <text evidence="1">Belongs to the universal stress protein A family.</text>
</comment>
<dbReference type="Pfam" id="PF00582">
    <property type="entry name" value="Usp"/>
    <property type="match status" value="2"/>
</dbReference>
<keyword evidence="4" id="KW-1185">Reference proteome</keyword>
<name>A0ABP5C2S8_9ACTN</name>
<protein>
    <submittedName>
        <fullName evidence="3">Universal stress protein</fullName>
    </submittedName>
</protein>
<dbReference type="Gene3D" id="3.40.50.620">
    <property type="entry name" value="HUPs"/>
    <property type="match status" value="2"/>
</dbReference>
<evidence type="ECO:0000259" key="2">
    <source>
        <dbReference type="Pfam" id="PF00582"/>
    </source>
</evidence>
<dbReference type="PANTHER" id="PTHR46268:SF6">
    <property type="entry name" value="UNIVERSAL STRESS PROTEIN UP12"/>
    <property type="match status" value="1"/>
</dbReference>
<dbReference type="InterPro" id="IPR014729">
    <property type="entry name" value="Rossmann-like_a/b/a_fold"/>
</dbReference>
<dbReference type="PRINTS" id="PR01438">
    <property type="entry name" value="UNVRSLSTRESS"/>
</dbReference>
<dbReference type="EMBL" id="BAAAQM010000004">
    <property type="protein sequence ID" value="GAA1956824.1"/>
    <property type="molecule type" value="Genomic_DNA"/>
</dbReference>
<evidence type="ECO:0000256" key="1">
    <source>
        <dbReference type="ARBA" id="ARBA00008791"/>
    </source>
</evidence>
<gene>
    <name evidence="3" type="ORF">GCM10009838_10970</name>
</gene>
<feature type="domain" description="UspA" evidence="2">
    <location>
        <begin position="7"/>
        <end position="148"/>
    </location>
</feature>
<proteinExistence type="inferred from homology"/>
<dbReference type="InterPro" id="IPR006015">
    <property type="entry name" value="Universal_stress_UspA"/>
</dbReference>
<comment type="caution">
    <text evidence="3">The sequence shown here is derived from an EMBL/GenBank/DDBJ whole genome shotgun (WGS) entry which is preliminary data.</text>
</comment>
<reference evidence="4" key="1">
    <citation type="journal article" date="2019" name="Int. J. Syst. Evol. Microbiol.">
        <title>The Global Catalogue of Microorganisms (GCM) 10K type strain sequencing project: providing services to taxonomists for standard genome sequencing and annotation.</title>
        <authorList>
            <consortium name="The Broad Institute Genomics Platform"/>
            <consortium name="The Broad Institute Genome Sequencing Center for Infectious Disease"/>
            <person name="Wu L."/>
            <person name="Ma J."/>
        </authorList>
    </citation>
    <scope>NUCLEOTIDE SEQUENCE [LARGE SCALE GENOMIC DNA]</scope>
    <source>
        <strain evidence="4">JCM 16013</strain>
    </source>
</reference>
<evidence type="ECO:0000313" key="4">
    <source>
        <dbReference type="Proteomes" id="UP001499854"/>
    </source>
</evidence>
<accession>A0ABP5C2S8</accession>
<sequence length="303" mass="31630">MEDSMSAPVVVAYDQTPHSKSAVAEAVREAVSRGTGLRIVHAYTTVERIPMGPFSTVLPAGNVEPTNRHDAEEILAELAAAIRADQPALAVETSAVPGEAAAAIVAQARDACLLVLGSRGRGGFTGLLLGSTSQRVLADAVCPVIVVHDTPSEPKGEILVGLDIDGPCDDLLEFAFDTAARLGTGLVAATVWTEPWAMAYAARLGDEDGLAYEQARADRLKELLDPWRGKHPDVGVVARLYAAVRSGTAGTCLVEASTNADLLIVGARSEAGHRHANRLGPVAHAALHHAHCPVAVVPSSDDR</sequence>
<feature type="domain" description="UspA" evidence="2">
    <location>
        <begin position="158"/>
        <end position="298"/>
    </location>
</feature>
<dbReference type="Proteomes" id="UP001499854">
    <property type="component" value="Unassembled WGS sequence"/>
</dbReference>
<dbReference type="InterPro" id="IPR006016">
    <property type="entry name" value="UspA"/>
</dbReference>
<dbReference type="SUPFAM" id="SSF52402">
    <property type="entry name" value="Adenine nucleotide alpha hydrolases-like"/>
    <property type="match status" value="2"/>
</dbReference>
<evidence type="ECO:0000313" key="3">
    <source>
        <dbReference type="EMBL" id="GAA1956824.1"/>
    </source>
</evidence>